<name>A0A2V1DH35_9PLEO</name>
<comment type="similarity">
    <text evidence="5">Belongs to the SAT4 family.</text>
</comment>
<dbReference type="EMBL" id="KZ805438">
    <property type="protein sequence ID" value="PVH97348.1"/>
    <property type="molecule type" value="Genomic_DNA"/>
</dbReference>
<feature type="transmembrane region" description="Helical" evidence="6">
    <location>
        <begin position="112"/>
        <end position="136"/>
    </location>
</feature>
<dbReference type="PANTHER" id="PTHR33048">
    <property type="entry name" value="PTH11-LIKE INTEGRAL MEMBRANE PROTEIN (AFU_ORTHOLOGUE AFUA_5G11245)"/>
    <property type="match status" value="1"/>
</dbReference>
<proteinExistence type="inferred from homology"/>
<dbReference type="STRING" id="97972.A0A2V1DH35"/>
<protein>
    <recommendedName>
        <fullName evidence="7">Rhodopsin domain-containing protein</fullName>
    </recommendedName>
</protein>
<feature type="non-terminal residue" evidence="8">
    <location>
        <position position="312"/>
    </location>
</feature>
<dbReference type="GO" id="GO:0016020">
    <property type="term" value="C:membrane"/>
    <property type="evidence" value="ECO:0007669"/>
    <property type="project" value="UniProtKB-SubCell"/>
</dbReference>
<keyword evidence="2 6" id="KW-0812">Transmembrane</keyword>
<organism evidence="8 9">
    <name type="scientific">Periconia macrospinosa</name>
    <dbReference type="NCBI Taxonomy" id="97972"/>
    <lineage>
        <taxon>Eukaryota</taxon>
        <taxon>Fungi</taxon>
        <taxon>Dikarya</taxon>
        <taxon>Ascomycota</taxon>
        <taxon>Pezizomycotina</taxon>
        <taxon>Dothideomycetes</taxon>
        <taxon>Pleosporomycetidae</taxon>
        <taxon>Pleosporales</taxon>
        <taxon>Massarineae</taxon>
        <taxon>Periconiaceae</taxon>
        <taxon>Periconia</taxon>
    </lineage>
</organism>
<feature type="non-terminal residue" evidence="8">
    <location>
        <position position="1"/>
    </location>
</feature>
<feature type="transmembrane region" description="Helical" evidence="6">
    <location>
        <begin position="229"/>
        <end position="251"/>
    </location>
</feature>
<dbReference type="InterPro" id="IPR049326">
    <property type="entry name" value="Rhodopsin_dom_fungi"/>
</dbReference>
<evidence type="ECO:0000256" key="3">
    <source>
        <dbReference type="ARBA" id="ARBA00022989"/>
    </source>
</evidence>
<feature type="transmembrane region" description="Helical" evidence="6">
    <location>
        <begin position="34"/>
        <end position="52"/>
    </location>
</feature>
<comment type="subcellular location">
    <subcellularLocation>
        <location evidence="1">Membrane</location>
        <topology evidence="1">Multi-pass membrane protein</topology>
    </subcellularLocation>
</comment>
<evidence type="ECO:0000256" key="1">
    <source>
        <dbReference type="ARBA" id="ARBA00004141"/>
    </source>
</evidence>
<dbReference type="AlphaFoldDB" id="A0A2V1DH35"/>
<accession>A0A2V1DH35</accession>
<evidence type="ECO:0000313" key="8">
    <source>
        <dbReference type="EMBL" id="PVH97348.1"/>
    </source>
</evidence>
<keyword evidence="4 6" id="KW-0472">Membrane</keyword>
<evidence type="ECO:0000256" key="4">
    <source>
        <dbReference type="ARBA" id="ARBA00023136"/>
    </source>
</evidence>
<dbReference type="InterPro" id="IPR052337">
    <property type="entry name" value="SAT4-like"/>
</dbReference>
<dbReference type="OrthoDB" id="444631at2759"/>
<evidence type="ECO:0000259" key="7">
    <source>
        <dbReference type="Pfam" id="PF20684"/>
    </source>
</evidence>
<gene>
    <name evidence="8" type="ORF">DM02DRAFT_467817</name>
</gene>
<keyword evidence="3 6" id="KW-1133">Transmembrane helix</keyword>
<feature type="transmembrane region" description="Helical" evidence="6">
    <location>
        <begin position="148"/>
        <end position="171"/>
    </location>
</feature>
<dbReference type="PANTHER" id="PTHR33048:SF158">
    <property type="entry name" value="MEMBRANE PROTEIN PTH11-LIKE, PUTATIVE-RELATED"/>
    <property type="match status" value="1"/>
</dbReference>
<sequence length="312" mass="34752">INSIPPALLATLPAASPPPGVVPNFDNPPSRSNLLLGLTSTFLAFAVISYSIRMYTKIGIFRRVAWDDCKFDGKYDPFTLTQATYVGISIGVIGRHTWDLPLNKVISQKSLYVAWLTTVMALPASGFVKLSLFLQYYTLFKVKRYVRISVIIGSTLTAAFYSLLTILFFGICSPRRGESILELTMSRRYTRFTKMSLGVGIISMLLDWILLVLPISAVWKIQLSVARKIGVIVVFATGALATAGSVTCLYYRVLYQNDASDPFWTVSYISLWTEIEFFAGITAVCMPTTRQLLVRHNVLPSFDKSHFTPNLA</sequence>
<dbReference type="Proteomes" id="UP000244855">
    <property type="component" value="Unassembled WGS sequence"/>
</dbReference>
<keyword evidence="9" id="KW-1185">Reference proteome</keyword>
<evidence type="ECO:0000313" key="9">
    <source>
        <dbReference type="Proteomes" id="UP000244855"/>
    </source>
</evidence>
<evidence type="ECO:0000256" key="5">
    <source>
        <dbReference type="ARBA" id="ARBA00038359"/>
    </source>
</evidence>
<reference evidence="8 9" key="1">
    <citation type="journal article" date="2018" name="Sci. Rep.">
        <title>Comparative genomics provides insights into the lifestyle and reveals functional heterogeneity of dark septate endophytic fungi.</title>
        <authorList>
            <person name="Knapp D.G."/>
            <person name="Nemeth J.B."/>
            <person name="Barry K."/>
            <person name="Hainaut M."/>
            <person name="Henrissat B."/>
            <person name="Johnson J."/>
            <person name="Kuo A."/>
            <person name="Lim J.H.P."/>
            <person name="Lipzen A."/>
            <person name="Nolan M."/>
            <person name="Ohm R.A."/>
            <person name="Tamas L."/>
            <person name="Grigoriev I.V."/>
            <person name="Spatafora J.W."/>
            <person name="Nagy L.G."/>
            <person name="Kovacs G.M."/>
        </authorList>
    </citation>
    <scope>NUCLEOTIDE SEQUENCE [LARGE SCALE GENOMIC DNA]</scope>
    <source>
        <strain evidence="8 9">DSE2036</strain>
    </source>
</reference>
<evidence type="ECO:0000256" key="2">
    <source>
        <dbReference type="ARBA" id="ARBA00022692"/>
    </source>
</evidence>
<evidence type="ECO:0000256" key="6">
    <source>
        <dbReference type="SAM" id="Phobius"/>
    </source>
</evidence>
<feature type="domain" description="Rhodopsin" evidence="7">
    <location>
        <begin position="52"/>
        <end position="294"/>
    </location>
</feature>
<dbReference type="Pfam" id="PF20684">
    <property type="entry name" value="Fung_rhodopsin"/>
    <property type="match status" value="1"/>
</dbReference>
<feature type="transmembrane region" description="Helical" evidence="6">
    <location>
        <begin position="192"/>
        <end position="217"/>
    </location>
</feature>